<name>A0A9P6DBR4_PLEER</name>
<evidence type="ECO:0000313" key="1">
    <source>
        <dbReference type="EMBL" id="KAF9489968.1"/>
    </source>
</evidence>
<protein>
    <submittedName>
        <fullName evidence="1">Uncharacterized protein</fullName>
    </submittedName>
</protein>
<organism evidence="1 2">
    <name type="scientific">Pleurotus eryngii</name>
    <name type="common">Boletus of the steppes</name>
    <dbReference type="NCBI Taxonomy" id="5323"/>
    <lineage>
        <taxon>Eukaryota</taxon>
        <taxon>Fungi</taxon>
        <taxon>Dikarya</taxon>
        <taxon>Basidiomycota</taxon>
        <taxon>Agaricomycotina</taxon>
        <taxon>Agaricomycetes</taxon>
        <taxon>Agaricomycetidae</taxon>
        <taxon>Agaricales</taxon>
        <taxon>Pleurotineae</taxon>
        <taxon>Pleurotaceae</taxon>
        <taxon>Pleurotus</taxon>
    </lineage>
</organism>
<dbReference type="AlphaFoldDB" id="A0A9P6DBR4"/>
<gene>
    <name evidence="1" type="ORF">BDN71DRAFT_1400689</name>
</gene>
<sequence>MKLAQNLAQFQVMQGGYMPPVLPLLWERLVPDKEEPEMVPLMLPSSLTSDNLKICKKGCNNIKWQLWDVQCQQFLNELHDLLFIKSRLIGYKDRNTQHQGANMRMRTLI</sequence>
<dbReference type="Proteomes" id="UP000807025">
    <property type="component" value="Unassembled WGS sequence"/>
</dbReference>
<dbReference type="EMBL" id="MU154653">
    <property type="protein sequence ID" value="KAF9489968.1"/>
    <property type="molecule type" value="Genomic_DNA"/>
</dbReference>
<keyword evidence="2" id="KW-1185">Reference proteome</keyword>
<proteinExistence type="predicted"/>
<dbReference type="OrthoDB" id="3257768at2759"/>
<evidence type="ECO:0000313" key="2">
    <source>
        <dbReference type="Proteomes" id="UP000807025"/>
    </source>
</evidence>
<comment type="caution">
    <text evidence="1">The sequence shown here is derived from an EMBL/GenBank/DDBJ whole genome shotgun (WGS) entry which is preliminary data.</text>
</comment>
<accession>A0A9P6DBR4</accession>
<reference evidence="1" key="1">
    <citation type="submission" date="2020-11" db="EMBL/GenBank/DDBJ databases">
        <authorList>
            <consortium name="DOE Joint Genome Institute"/>
            <person name="Ahrendt S."/>
            <person name="Riley R."/>
            <person name="Andreopoulos W."/>
            <person name="Labutti K."/>
            <person name="Pangilinan J."/>
            <person name="Ruiz-Duenas F.J."/>
            <person name="Barrasa J.M."/>
            <person name="Sanchez-Garcia M."/>
            <person name="Camarero S."/>
            <person name="Miyauchi S."/>
            <person name="Serrano A."/>
            <person name="Linde D."/>
            <person name="Babiker R."/>
            <person name="Drula E."/>
            <person name="Ayuso-Fernandez I."/>
            <person name="Pacheco R."/>
            <person name="Padilla G."/>
            <person name="Ferreira P."/>
            <person name="Barriuso J."/>
            <person name="Kellner H."/>
            <person name="Castanera R."/>
            <person name="Alfaro M."/>
            <person name="Ramirez L."/>
            <person name="Pisabarro A.G."/>
            <person name="Kuo A."/>
            <person name="Tritt A."/>
            <person name="Lipzen A."/>
            <person name="He G."/>
            <person name="Yan M."/>
            <person name="Ng V."/>
            <person name="Cullen D."/>
            <person name="Martin F."/>
            <person name="Rosso M.-N."/>
            <person name="Henrissat B."/>
            <person name="Hibbett D."/>
            <person name="Martinez A.T."/>
            <person name="Grigoriev I.V."/>
        </authorList>
    </citation>
    <scope>NUCLEOTIDE SEQUENCE</scope>
    <source>
        <strain evidence="1">ATCC 90797</strain>
    </source>
</reference>